<dbReference type="Gene3D" id="1.10.357.10">
    <property type="entry name" value="Tetracycline Repressor, domain 2"/>
    <property type="match status" value="1"/>
</dbReference>
<dbReference type="PANTHER" id="PTHR30055">
    <property type="entry name" value="HTH-TYPE TRANSCRIPTIONAL REGULATOR RUTR"/>
    <property type="match status" value="1"/>
</dbReference>
<dbReference type="Pfam" id="PF00440">
    <property type="entry name" value="TetR_N"/>
    <property type="match status" value="1"/>
</dbReference>
<dbReference type="GO" id="GO:0000976">
    <property type="term" value="F:transcription cis-regulatory region binding"/>
    <property type="evidence" value="ECO:0007669"/>
    <property type="project" value="TreeGrafter"/>
</dbReference>
<keyword evidence="1" id="KW-0805">Transcription regulation</keyword>
<evidence type="ECO:0000256" key="4">
    <source>
        <dbReference type="PROSITE-ProRule" id="PRU00335"/>
    </source>
</evidence>
<reference evidence="6 7" key="1">
    <citation type="submission" date="2020-04" db="EMBL/GenBank/DDBJ databases">
        <title>MicrobeNet Type strains.</title>
        <authorList>
            <person name="Nicholson A.C."/>
        </authorList>
    </citation>
    <scope>NUCLEOTIDE SEQUENCE [LARGE SCALE GENOMIC DNA]</scope>
    <source>
        <strain evidence="6 7">DSM 44956</strain>
    </source>
</reference>
<dbReference type="InterPro" id="IPR001647">
    <property type="entry name" value="HTH_TetR"/>
</dbReference>
<gene>
    <name evidence="6" type="ORF">HGB38_16735</name>
</gene>
<evidence type="ECO:0000259" key="5">
    <source>
        <dbReference type="PROSITE" id="PS50977"/>
    </source>
</evidence>
<keyword evidence="2 4" id="KW-0238">DNA-binding</keyword>
<sequence length="189" mass="20425">MAKDGYHHGDLRAALLTAAAERIAADGVDALSLRNLARHAGVSHAAPAHHFGDRAGLLTALATEGFELLAEQLARAGGDFREVAVAYIRFAREHPGHFDVMFRHSLLHAEDAALHAARERSALALRSGVADLQPGHRHDRQQATQLAAWSLVHGFASLWREGALHNSSLAADSDPEALARKMLSTIRFD</sequence>
<dbReference type="Proteomes" id="UP000540698">
    <property type="component" value="Unassembled WGS sequence"/>
</dbReference>
<protein>
    <submittedName>
        <fullName evidence="6">TetR/AcrR family transcriptional regulator</fullName>
    </submittedName>
</protein>
<feature type="DNA-binding region" description="H-T-H motif" evidence="4">
    <location>
        <begin position="32"/>
        <end position="51"/>
    </location>
</feature>
<dbReference type="GO" id="GO:0003700">
    <property type="term" value="F:DNA-binding transcription factor activity"/>
    <property type="evidence" value="ECO:0007669"/>
    <property type="project" value="TreeGrafter"/>
</dbReference>
<organism evidence="6 7">
    <name type="scientific">Nocardia gamkensis</name>
    <dbReference type="NCBI Taxonomy" id="352869"/>
    <lineage>
        <taxon>Bacteria</taxon>
        <taxon>Bacillati</taxon>
        <taxon>Actinomycetota</taxon>
        <taxon>Actinomycetes</taxon>
        <taxon>Mycobacteriales</taxon>
        <taxon>Nocardiaceae</taxon>
        <taxon>Nocardia</taxon>
    </lineage>
</organism>
<keyword evidence="3" id="KW-0804">Transcription</keyword>
<accession>A0A7X6L4W4</accession>
<dbReference type="EMBL" id="JAAXOS010000007">
    <property type="protein sequence ID" value="NKY27858.1"/>
    <property type="molecule type" value="Genomic_DNA"/>
</dbReference>
<dbReference type="SUPFAM" id="SSF46689">
    <property type="entry name" value="Homeodomain-like"/>
    <property type="match status" value="1"/>
</dbReference>
<dbReference type="Pfam" id="PF13305">
    <property type="entry name" value="TetR_C_33"/>
    <property type="match status" value="1"/>
</dbReference>
<evidence type="ECO:0000256" key="3">
    <source>
        <dbReference type="ARBA" id="ARBA00023163"/>
    </source>
</evidence>
<evidence type="ECO:0000313" key="7">
    <source>
        <dbReference type="Proteomes" id="UP000540698"/>
    </source>
</evidence>
<dbReference type="InterPro" id="IPR009057">
    <property type="entry name" value="Homeodomain-like_sf"/>
</dbReference>
<proteinExistence type="predicted"/>
<evidence type="ECO:0000256" key="2">
    <source>
        <dbReference type="ARBA" id="ARBA00023125"/>
    </source>
</evidence>
<dbReference type="PANTHER" id="PTHR30055:SF220">
    <property type="entry name" value="TETR-FAMILY REGULATORY PROTEIN"/>
    <property type="match status" value="1"/>
</dbReference>
<keyword evidence="7" id="KW-1185">Reference proteome</keyword>
<name>A0A7X6L4W4_9NOCA</name>
<dbReference type="AlphaFoldDB" id="A0A7X6L4W4"/>
<feature type="domain" description="HTH tetR-type" evidence="5">
    <location>
        <begin position="9"/>
        <end position="69"/>
    </location>
</feature>
<dbReference type="SUPFAM" id="SSF48498">
    <property type="entry name" value="Tetracyclin repressor-like, C-terminal domain"/>
    <property type="match status" value="1"/>
</dbReference>
<evidence type="ECO:0000313" key="6">
    <source>
        <dbReference type="EMBL" id="NKY27858.1"/>
    </source>
</evidence>
<evidence type="ECO:0000256" key="1">
    <source>
        <dbReference type="ARBA" id="ARBA00023015"/>
    </source>
</evidence>
<dbReference type="InterPro" id="IPR036271">
    <property type="entry name" value="Tet_transcr_reg_TetR-rel_C_sf"/>
</dbReference>
<dbReference type="PROSITE" id="PS50977">
    <property type="entry name" value="HTH_TETR_2"/>
    <property type="match status" value="1"/>
</dbReference>
<comment type="caution">
    <text evidence="6">The sequence shown here is derived from an EMBL/GenBank/DDBJ whole genome shotgun (WGS) entry which is preliminary data.</text>
</comment>
<dbReference type="InterPro" id="IPR025996">
    <property type="entry name" value="MT1864/Rv1816-like_C"/>
</dbReference>
<dbReference type="InterPro" id="IPR050109">
    <property type="entry name" value="HTH-type_TetR-like_transc_reg"/>
</dbReference>
<dbReference type="RefSeq" id="WP_062969517.1">
    <property type="nucleotide sequence ID" value="NZ_JAAXOS010000007.1"/>
</dbReference>